<feature type="binding site" evidence="6">
    <location>
        <position position="310"/>
    </location>
    <ligand>
        <name>substrate</name>
    </ligand>
</feature>
<feature type="modified residue" description="N6-(pyridoxal phosphate)lysine" evidence="6 8">
    <location>
        <position position="83"/>
    </location>
</feature>
<evidence type="ECO:0000256" key="9">
    <source>
        <dbReference type="RuleBase" id="RU003738"/>
    </source>
</evidence>
<comment type="pathway">
    <text evidence="6 9">Amino-acid biosynthesis; L-lysine biosynthesis via DAP pathway; L-lysine from DL-2,6-diaminopimelate: step 1/1.</text>
</comment>
<feature type="binding site" evidence="6">
    <location>
        <position position="351"/>
    </location>
    <ligand>
        <name>substrate</name>
    </ligand>
</feature>
<dbReference type="RefSeq" id="WP_024059551.1">
    <property type="nucleotide sequence ID" value="NZ_JAGZVZ010000004.1"/>
</dbReference>
<evidence type="ECO:0000259" key="10">
    <source>
        <dbReference type="Pfam" id="PF00278"/>
    </source>
</evidence>
<reference evidence="12" key="1">
    <citation type="submission" date="2022-01" db="EMBL/GenBank/DDBJ databases">
        <title>Collection of gut derived symbiotic bacterial strains cultured from healthy donors.</title>
        <authorList>
            <person name="Lin H."/>
            <person name="Kohout C."/>
            <person name="Waligurski E."/>
            <person name="Pamer E.G."/>
        </authorList>
    </citation>
    <scope>NUCLEOTIDE SEQUENCE</scope>
    <source>
        <strain evidence="12">DFI.7.46</strain>
    </source>
</reference>
<comment type="similarity">
    <text evidence="6">Belongs to the Orn/Lys/Arg decarboxylase class-II family. LysA subfamily.</text>
</comment>
<evidence type="ECO:0000256" key="1">
    <source>
        <dbReference type="ARBA" id="ARBA00001933"/>
    </source>
</evidence>
<evidence type="ECO:0000256" key="3">
    <source>
        <dbReference type="ARBA" id="ARBA00022898"/>
    </source>
</evidence>
<evidence type="ECO:0000256" key="5">
    <source>
        <dbReference type="ARBA" id="ARBA00023239"/>
    </source>
</evidence>
<dbReference type="AlphaFoldDB" id="A0AAJ1BD90"/>
<proteinExistence type="inferred from homology"/>
<gene>
    <name evidence="6 12" type="primary">lysA</name>
    <name evidence="12" type="ORF">L0M99_09375</name>
</gene>
<feature type="binding site" evidence="6">
    <location>
        <position position="355"/>
    </location>
    <ligand>
        <name>substrate</name>
    </ligand>
</feature>
<keyword evidence="3 6" id="KW-0663">Pyridoxal phosphate</keyword>
<evidence type="ECO:0000256" key="2">
    <source>
        <dbReference type="ARBA" id="ARBA00022793"/>
    </source>
</evidence>
<comment type="subunit">
    <text evidence="6">Homodimer.</text>
</comment>
<dbReference type="SUPFAM" id="SSF51419">
    <property type="entry name" value="PLP-binding barrel"/>
    <property type="match status" value="1"/>
</dbReference>
<dbReference type="InterPro" id="IPR002986">
    <property type="entry name" value="DAP_deCOOHase_LysA"/>
</dbReference>
<dbReference type="Proteomes" id="UP001200537">
    <property type="component" value="Unassembled WGS sequence"/>
</dbReference>
<dbReference type="Gene3D" id="2.40.37.10">
    <property type="entry name" value="Lyase, Ornithine Decarboxylase, Chain A, domain 1"/>
    <property type="match status" value="1"/>
</dbReference>
<dbReference type="InterPro" id="IPR000183">
    <property type="entry name" value="Orn/DAP/Arg_de-COase"/>
</dbReference>
<feature type="binding site" evidence="6">
    <location>
        <position position="266"/>
    </location>
    <ligand>
        <name>pyridoxal 5'-phosphate</name>
        <dbReference type="ChEBI" id="CHEBI:597326"/>
    </ligand>
</feature>
<comment type="caution">
    <text evidence="12">The sequence shown here is derived from an EMBL/GenBank/DDBJ whole genome shotgun (WGS) entry which is preliminary data.</text>
</comment>
<dbReference type="Gene3D" id="3.20.20.10">
    <property type="entry name" value="Alanine racemase"/>
    <property type="match status" value="1"/>
</dbReference>
<dbReference type="EC" id="4.1.1.20" evidence="6 7"/>
<dbReference type="Pfam" id="PF02784">
    <property type="entry name" value="Orn_Arg_deC_N"/>
    <property type="match status" value="1"/>
</dbReference>
<feature type="domain" description="Orn/DAP/Arg decarboxylase 2 C-terminal" evidence="10">
    <location>
        <begin position="317"/>
        <end position="410"/>
    </location>
</feature>
<dbReference type="SUPFAM" id="SSF50621">
    <property type="entry name" value="Alanine racemase C-terminal domain-like"/>
    <property type="match status" value="1"/>
</dbReference>
<comment type="cofactor">
    <cofactor evidence="1 6 8 9">
        <name>pyridoxal 5'-phosphate</name>
        <dbReference type="ChEBI" id="CHEBI:597326"/>
    </cofactor>
</comment>
<keyword evidence="6" id="KW-0028">Amino-acid biosynthesis</keyword>
<protein>
    <recommendedName>
        <fullName evidence="6 7">Diaminopimelate decarboxylase</fullName>
        <shortName evidence="6">DAP decarboxylase</shortName>
        <shortName evidence="6">DAPDC</shortName>
        <ecNumber evidence="6 7">4.1.1.20</ecNumber>
    </recommendedName>
</protein>
<evidence type="ECO:0000259" key="11">
    <source>
        <dbReference type="Pfam" id="PF02784"/>
    </source>
</evidence>
<accession>A0AAJ1BD90</accession>
<dbReference type="PRINTS" id="PR01181">
    <property type="entry name" value="DAPDCRBXLASE"/>
</dbReference>
<evidence type="ECO:0000256" key="8">
    <source>
        <dbReference type="PIRSR" id="PIRSR600183-50"/>
    </source>
</evidence>
<keyword evidence="4 6" id="KW-0457">Lysine biosynthesis</keyword>
<dbReference type="PRINTS" id="PR01179">
    <property type="entry name" value="ODADCRBXLASE"/>
</dbReference>
<comment type="catalytic activity">
    <reaction evidence="6 9">
        <text>meso-2,6-diaminopimelate + H(+) = L-lysine + CO2</text>
        <dbReference type="Rhea" id="RHEA:15101"/>
        <dbReference type="ChEBI" id="CHEBI:15378"/>
        <dbReference type="ChEBI" id="CHEBI:16526"/>
        <dbReference type="ChEBI" id="CHEBI:32551"/>
        <dbReference type="ChEBI" id="CHEBI:57791"/>
        <dbReference type="EC" id="4.1.1.20"/>
    </reaction>
</comment>
<evidence type="ECO:0000256" key="7">
    <source>
        <dbReference type="NCBIfam" id="TIGR01048"/>
    </source>
</evidence>
<comment type="function">
    <text evidence="6">Specifically catalyzes the decarboxylation of meso-diaminopimelate (meso-DAP) to L-lysine.</text>
</comment>
<dbReference type="InterPro" id="IPR029066">
    <property type="entry name" value="PLP-binding_barrel"/>
</dbReference>
<dbReference type="GO" id="GO:0009089">
    <property type="term" value="P:lysine biosynthetic process via diaminopimelate"/>
    <property type="evidence" value="ECO:0007669"/>
    <property type="project" value="UniProtKB-UniRule"/>
</dbReference>
<dbReference type="Pfam" id="PF00278">
    <property type="entry name" value="Orn_DAP_Arg_deC"/>
    <property type="match status" value="1"/>
</dbReference>
<keyword evidence="2 6" id="KW-0210">Decarboxylase</keyword>
<feature type="binding site" evidence="6">
    <location>
        <position position="412"/>
    </location>
    <ligand>
        <name>pyridoxal 5'-phosphate</name>
        <dbReference type="ChEBI" id="CHEBI:597326"/>
    </ligand>
</feature>
<dbReference type="FunFam" id="3.20.20.10:FF:000003">
    <property type="entry name" value="Diaminopimelate decarboxylase"/>
    <property type="match status" value="1"/>
</dbReference>
<feature type="binding site" evidence="6">
    <location>
        <position position="412"/>
    </location>
    <ligand>
        <name>substrate</name>
    </ligand>
</feature>
<dbReference type="PANTHER" id="PTHR43727">
    <property type="entry name" value="DIAMINOPIMELATE DECARBOXYLASE"/>
    <property type="match status" value="1"/>
</dbReference>
<feature type="binding site" evidence="6">
    <location>
        <position position="383"/>
    </location>
    <ligand>
        <name>substrate</name>
    </ligand>
</feature>
<dbReference type="GO" id="GO:0030170">
    <property type="term" value="F:pyridoxal phosphate binding"/>
    <property type="evidence" value="ECO:0007669"/>
    <property type="project" value="UniProtKB-UniRule"/>
</dbReference>
<dbReference type="NCBIfam" id="TIGR01048">
    <property type="entry name" value="lysA"/>
    <property type="match status" value="1"/>
</dbReference>
<evidence type="ECO:0000313" key="12">
    <source>
        <dbReference type="EMBL" id="MCG4618693.1"/>
    </source>
</evidence>
<dbReference type="HAMAP" id="MF_02120">
    <property type="entry name" value="LysA"/>
    <property type="match status" value="1"/>
</dbReference>
<dbReference type="InterPro" id="IPR022643">
    <property type="entry name" value="De-COase2_C"/>
</dbReference>
<name>A0AAJ1BD90_9ACTO</name>
<feature type="active site" description="Proton donor" evidence="8">
    <location>
        <position position="382"/>
    </location>
</feature>
<dbReference type="GO" id="GO:0008836">
    <property type="term" value="F:diaminopimelate decarboxylase activity"/>
    <property type="evidence" value="ECO:0007669"/>
    <property type="project" value="UniProtKB-UniRule"/>
</dbReference>
<evidence type="ECO:0000256" key="6">
    <source>
        <dbReference type="HAMAP-Rule" id="MF_02120"/>
    </source>
</evidence>
<sequence length="461" mass="48613">MLTCPEPAENPVLWPWGTRREEDGQLSFAGQKVTDLAQNFATPSYLFDLDDFAARAETISSAMAEEFWEGYGFSGASVYYAGKAFLCTALGEALTRAGMGIDTASLGELSVALHPAMGADPKKIGLHGNNKSLESLRLALRRGIGRIIVDSLGEIDLLQSLCESENTTAPVMVRVTTGVHAGGHSFIATAHEDQKFGLSLASGAALQAVKKIIVAPNLKLVGLHSHIGSQIKDLESFQVAADRLLAFRAQVQKLGEAVPEVDLGGGLAISYQGEDVPSASEYARSLAASVKKACEQAGTDIPHISIEPGRWLAGPVCVSLYQVGTVKDVQLEDGSIRKYVSVDGGMSDNIRPALYDAGYVATLASRLSDAPAASCRIVGMHCESGDILVPEIALPADIHAGDLLVIPATGAYGRAMASNYNLVPRPGVIGLSRKAAPRYIVARETVDDLLRLDTGAAGLSQ</sequence>
<dbReference type="CDD" id="cd06828">
    <property type="entry name" value="PLPDE_III_DapDC"/>
    <property type="match status" value="1"/>
</dbReference>
<evidence type="ECO:0000313" key="13">
    <source>
        <dbReference type="Proteomes" id="UP001200537"/>
    </source>
</evidence>
<dbReference type="EMBL" id="JAKNHJ010000023">
    <property type="protein sequence ID" value="MCG4618693.1"/>
    <property type="molecule type" value="Genomic_DNA"/>
</dbReference>
<dbReference type="InterPro" id="IPR022644">
    <property type="entry name" value="De-COase2_N"/>
</dbReference>
<dbReference type="PANTHER" id="PTHR43727:SF2">
    <property type="entry name" value="GROUP IV DECARBOXYLASE"/>
    <property type="match status" value="1"/>
</dbReference>
<feature type="domain" description="Orn/DAP/Arg decarboxylase 2 N-terminal" evidence="11">
    <location>
        <begin position="75"/>
        <end position="313"/>
    </location>
</feature>
<keyword evidence="5 6" id="KW-0456">Lyase</keyword>
<feature type="binding site" evidence="6">
    <location>
        <begin position="307"/>
        <end position="310"/>
    </location>
    <ligand>
        <name>pyridoxal 5'-phosphate</name>
        <dbReference type="ChEBI" id="CHEBI:597326"/>
    </ligand>
</feature>
<dbReference type="InterPro" id="IPR009006">
    <property type="entry name" value="Ala_racemase/Decarboxylase_C"/>
</dbReference>
<evidence type="ECO:0000256" key="4">
    <source>
        <dbReference type="ARBA" id="ARBA00023154"/>
    </source>
</evidence>
<organism evidence="12 13">
    <name type="scientific">Varibaculum cambriense</name>
    <dbReference type="NCBI Taxonomy" id="184870"/>
    <lineage>
        <taxon>Bacteria</taxon>
        <taxon>Bacillati</taxon>
        <taxon>Actinomycetota</taxon>
        <taxon>Actinomycetes</taxon>
        <taxon>Actinomycetales</taxon>
        <taxon>Actinomycetaceae</taxon>
        <taxon>Varibaculum</taxon>
    </lineage>
</organism>